<dbReference type="RefSeq" id="WP_211323004.1">
    <property type="nucleotide sequence ID" value="NZ_QLLN01000006.1"/>
</dbReference>
<dbReference type="InterPro" id="IPR036452">
    <property type="entry name" value="Ribo_hydro-like"/>
</dbReference>
<dbReference type="InterPro" id="IPR011483">
    <property type="entry name" value="Sde182_NH-like"/>
</dbReference>
<accession>A0A327QZV2</accession>
<feature type="domain" description="Cellulose-binding Sde182 nucleoside hydrolase-like" evidence="1">
    <location>
        <begin position="38"/>
        <end position="314"/>
    </location>
</feature>
<proteinExistence type="predicted"/>
<sequence>MKRINKSGRYYRVYILIMLTTILFANAQESTSNKTFDVIIDTDLGGDPDDIQSLFRTVHYSDIIKIKGIVATPNSDIDHHPWDTIEHTGLIENWIKRIDVEHLRKNGYRQLMREEDLLSIIKSGAKKPGGPSDNQSTEGSEWIIKTAQNYTKESPIWILVWGSLTTTAQALHDAPDIADKIRIYYISSSNTLHDPVSRNFVYTFMENEYPELWWIENGILPRGKHETFRGVYQSGIQDGEWSYTSFTDFNIRNHGSTHDGLFQEKCGDVFPLANYPKNSLKEGDSPSLLYLMSPIIGGVGNVDDPTQESWGGQFRHSDKNTHPNYYIDLDKSPAECQMTIGKWRYNVMNDWKNRWDRYDR</sequence>
<dbReference type="Proteomes" id="UP000249696">
    <property type="component" value="Unassembled WGS sequence"/>
</dbReference>
<keyword evidence="2" id="KW-0378">Hydrolase</keyword>
<keyword evidence="3" id="KW-1185">Reference proteome</keyword>
<protein>
    <submittedName>
        <fullName evidence="2">Inosine-uridine preferring nucleoside hydrolase</fullName>
    </submittedName>
</protein>
<evidence type="ECO:0000313" key="3">
    <source>
        <dbReference type="Proteomes" id="UP000249696"/>
    </source>
</evidence>
<name>A0A327QZV2_9FLAO</name>
<evidence type="ECO:0000313" key="2">
    <source>
        <dbReference type="EMBL" id="RAJ08983.1"/>
    </source>
</evidence>
<dbReference type="EMBL" id="QLLN01000006">
    <property type="protein sequence ID" value="RAJ08983.1"/>
    <property type="molecule type" value="Genomic_DNA"/>
</dbReference>
<gene>
    <name evidence="2" type="ORF">LV92_03201</name>
</gene>
<comment type="caution">
    <text evidence="2">The sequence shown here is derived from an EMBL/GenBank/DDBJ whole genome shotgun (WGS) entry which is preliminary data.</text>
</comment>
<reference evidence="2 3" key="1">
    <citation type="submission" date="2018-06" db="EMBL/GenBank/DDBJ databases">
        <title>Genomic Encyclopedia of Archaeal and Bacterial Type Strains, Phase II (KMG-II): from individual species to whole genera.</title>
        <authorList>
            <person name="Goeker M."/>
        </authorList>
    </citation>
    <scope>NUCLEOTIDE SEQUENCE [LARGE SCALE GENOMIC DNA]</scope>
    <source>
        <strain evidence="2 3">DSM 23522</strain>
    </source>
</reference>
<dbReference type="GO" id="GO:0016799">
    <property type="term" value="F:hydrolase activity, hydrolyzing N-glycosyl compounds"/>
    <property type="evidence" value="ECO:0007669"/>
    <property type="project" value="InterPro"/>
</dbReference>
<organism evidence="2 3">
    <name type="scientific">Arenibacter echinorum</name>
    <dbReference type="NCBI Taxonomy" id="440515"/>
    <lineage>
        <taxon>Bacteria</taxon>
        <taxon>Pseudomonadati</taxon>
        <taxon>Bacteroidota</taxon>
        <taxon>Flavobacteriia</taxon>
        <taxon>Flavobacteriales</taxon>
        <taxon>Flavobacteriaceae</taxon>
        <taxon>Arenibacter</taxon>
    </lineage>
</organism>
<dbReference type="Pfam" id="PF07632">
    <property type="entry name" value="Sde182_NH-like"/>
    <property type="match status" value="1"/>
</dbReference>
<dbReference type="AlphaFoldDB" id="A0A327QZV2"/>
<dbReference type="SUPFAM" id="SSF53590">
    <property type="entry name" value="Nucleoside hydrolase"/>
    <property type="match status" value="1"/>
</dbReference>
<evidence type="ECO:0000259" key="1">
    <source>
        <dbReference type="Pfam" id="PF07632"/>
    </source>
</evidence>
<dbReference type="Gene3D" id="3.90.245.10">
    <property type="entry name" value="Ribonucleoside hydrolase-like"/>
    <property type="match status" value="1"/>
</dbReference>